<reference evidence="3" key="1">
    <citation type="submission" date="2020-11" db="EMBL/GenBank/DDBJ databases">
        <authorList>
            <person name="Tran Van P."/>
        </authorList>
    </citation>
    <scope>NUCLEOTIDE SEQUENCE</scope>
</reference>
<dbReference type="PANTHER" id="PTHR43115:SF4">
    <property type="entry name" value="DEHYDROGENASE_REDUCTASE SDR FAMILY MEMBER 11"/>
    <property type="match status" value="1"/>
</dbReference>
<name>A0A7R9CX54_TIMCR</name>
<dbReference type="InterPro" id="IPR002347">
    <property type="entry name" value="SDR_fam"/>
</dbReference>
<dbReference type="PRINTS" id="PR00080">
    <property type="entry name" value="SDRFAMILY"/>
</dbReference>
<dbReference type="PANTHER" id="PTHR43115">
    <property type="entry name" value="DEHYDROGENASE/REDUCTASE SDR FAMILY MEMBER 11"/>
    <property type="match status" value="1"/>
</dbReference>
<comment type="similarity">
    <text evidence="1">Belongs to the short-chain dehydrogenases/reductases (SDR) family.</text>
</comment>
<dbReference type="FunFam" id="3.40.50.720:FF:000047">
    <property type="entry name" value="NADP-dependent L-serine/L-allo-threonine dehydrogenase"/>
    <property type="match status" value="2"/>
</dbReference>
<dbReference type="Pfam" id="PF00106">
    <property type="entry name" value="adh_short"/>
    <property type="match status" value="4"/>
</dbReference>
<evidence type="ECO:0000256" key="2">
    <source>
        <dbReference type="ARBA" id="ARBA00023002"/>
    </source>
</evidence>
<dbReference type="PRINTS" id="PR00081">
    <property type="entry name" value="GDHRDH"/>
</dbReference>
<sequence length="738" mass="79147">MSGKLRPRMNHHANRSLTWKRWSGKVALVTGASAGIGAAIVEELVKHGLKVVGLARRVEKVEKLAASLKSAPGKLYAVKADIAKEEDIIAAFGWIKKNLGGVDILINNAGVGTGEPLSEIGSGSWQVLDVNVKGLSIFTREALKSMKERGVNDGHIIHLNSVSPGVVETEFADIYGPELKKFLYKENPVLQAKDIADAVLYTLGTPPHVQVIALVTGASVGIGAAIAQELVKHGLKVVGLARRVEKVEELAAGLKSAPGKLYAVKADIAKEEEILAAFDWIKKNLGGVDILVNNAGVGSAEVLSNVGDISWRVLDVNVKGLSIFTREALKSMKERGVNDGHIIHINSAVGHYLPGMRPVTMYAASKHAVIVLTEGLRRELVQLGSKIKVTSISPGLTVTEFANVYGPEVKKFLYEENAVLQAKDIADAELAAGLKNAPGKLYAVKADIAKEEEILAAFDWIKKNLGGVDILINNAGVGTTETLSDVSDGSWRILDVNVKGLSIFTREALKSMKERGVNDGHIIHINSIAGHYLPGGHTVSMYHASKYAVTVLTEGLRRELVQLGSKTKVTSISPGVVATEFFNIFDPETKKEFLGGNPVLQAKDIADAVIYTLGTPPHVQIHEITIKPELEAGLKNAPGKLYAVKADIAKEEDILAAFDWIKKNLGGVDILVNNAGSISPGLVETEFANIHGPDGKKVYKENPVLQAKDLADAVIYTLGTPPHVQVHEITIKPTGERF</sequence>
<dbReference type="Gene3D" id="3.40.50.720">
    <property type="entry name" value="NAD(P)-binding Rossmann-like Domain"/>
    <property type="match status" value="4"/>
</dbReference>
<dbReference type="GO" id="GO:0016616">
    <property type="term" value="F:oxidoreductase activity, acting on the CH-OH group of donors, NAD or NADP as acceptor"/>
    <property type="evidence" value="ECO:0007669"/>
    <property type="project" value="UniProtKB-ARBA"/>
</dbReference>
<accession>A0A7R9CX54</accession>
<dbReference type="AlphaFoldDB" id="A0A7R9CX54"/>
<dbReference type="PROSITE" id="PS00061">
    <property type="entry name" value="ADH_SHORT"/>
    <property type="match status" value="1"/>
</dbReference>
<dbReference type="InterPro" id="IPR020904">
    <property type="entry name" value="Sc_DH/Rdtase_CS"/>
</dbReference>
<keyword evidence="2" id="KW-0560">Oxidoreductase</keyword>
<organism evidence="3">
    <name type="scientific">Timema cristinae</name>
    <name type="common">Walking stick</name>
    <dbReference type="NCBI Taxonomy" id="61476"/>
    <lineage>
        <taxon>Eukaryota</taxon>
        <taxon>Metazoa</taxon>
        <taxon>Ecdysozoa</taxon>
        <taxon>Arthropoda</taxon>
        <taxon>Hexapoda</taxon>
        <taxon>Insecta</taxon>
        <taxon>Pterygota</taxon>
        <taxon>Neoptera</taxon>
        <taxon>Polyneoptera</taxon>
        <taxon>Phasmatodea</taxon>
        <taxon>Timematodea</taxon>
        <taxon>Timematoidea</taxon>
        <taxon>Timematidae</taxon>
        <taxon>Timema</taxon>
    </lineage>
</organism>
<dbReference type="SUPFAM" id="SSF51735">
    <property type="entry name" value="NAD(P)-binding Rossmann-fold domains"/>
    <property type="match status" value="4"/>
</dbReference>
<dbReference type="InterPro" id="IPR036291">
    <property type="entry name" value="NAD(P)-bd_dom_sf"/>
</dbReference>
<evidence type="ECO:0000313" key="3">
    <source>
        <dbReference type="EMBL" id="CAD7404088.1"/>
    </source>
</evidence>
<dbReference type="EMBL" id="OC319043">
    <property type="protein sequence ID" value="CAD7404088.1"/>
    <property type="molecule type" value="Genomic_DNA"/>
</dbReference>
<evidence type="ECO:0000256" key="1">
    <source>
        <dbReference type="ARBA" id="ARBA00006484"/>
    </source>
</evidence>
<protein>
    <recommendedName>
        <fullName evidence="4">Dehydrogenase</fullName>
    </recommendedName>
</protein>
<proteinExistence type="inferred from homology"/>
<evidence type="ECO:0008006" key="4">
    <source>
        <dbReference type="Google" id="ProtNLM"/>
    </source>
</evidence>
<gene>
    <name evidence="3" type="ORF">TCEB3V08_LOCUS7319</name>
</gene>